<evidence type="ECO:0000313" key="1">
    <source>
        <dbReference type="EMBL" id="GAL31690.1"/>
    </source>
</evidence>
<sequence>MFSEPDIKNISEFGRPLWVAPQIKLRDIRGQLCIRNVCFEL</sequence>
<name>A0A090SVA2_9VIBR</name>
<reference evidence="1 2" key="1">
    <citation type="submission" date="2014-09" db="EMBL/GenBank/DDBJ databases">
        <title>Vibrio maritimus JCM 19240. (C210) whole genome shotgun sequence.</title>
        <authorList>
            <person name="Sawabe T."/>
            <person name="Meirelles P."/>
            <person name="Nakanishi M."/>
            <person name="Sayaka M."/>
            <person name="Hattori M."/>
            <person name="Ohkuma M."/>
        </authorList>
    </citation>
    <scope>NUCLEOTIDE SEQUENCE [LARGE SCALE GENOMIC DNA]</scope>
    <source>
        <strain evidence="1 2">JCM 19240</strain>
    </source>
</reference>
<dbReference type="EMBL" id="BBMT01000001">
    <property type="protein sequence ID" value="GAL31690.1"/>
    <property type="molecule type" value="Genomic_DNA"/>
</dbReference>
<comment type="caution">
    <text evidence="1">The sequence shown here is derived from an EMBL/GenBank/DDBJ whole genome shotgun (WGS) entry which is preliminary data.</text>
</comment>
<dbReference type="AlphaFoldDB" id="A0A090SVA2"/>
<proteinExistence type="predicted"/>
<dbReference type="Proteomes" id="UP000029224">
    <property type="component" value="Unassembled WGS sequence"/>
</dbReference>
<keyword evidence="2" id="KW-1185">Reference proteome</keyword>
<organism evidence="1 2">
    <name type="scientific">Vibrio maritimus</name>
    <dbReference type="NCBI Taxonomy" id="990268"/>
    <lineage>
        <taxon>Bacteria</taxon>
        <taxon>Pseudomonadati</taxon>
        <taxon>Pseudomonadota</taxon>
        <taxon>Gammaproteobacteria</taxon>
        <taxon>Vibrionales</taxon>
        <taxon>Vibrionaceae</taxon>
        <taxon>Vibrio</taxon>
    </lineage>
</organism>
<reference evidence="1 2" key="2">
    <citation type="submission" date="2014-09" db="EMBL/GenBank/DDBJ databases">
        <authorList>
            <consortium name="NBRP consortium"/>
            <person name="Sawabe T."/>
            <person name="Meirelles P."/>
            <person name="Nakanishi M."/>
            <person name="Sayaka M."/>
            <person name="Hattori M."/>
            <person name="Ohkuma M."/>
        </authorList>
    </citation>
    <scope>NUCLEOTIDE SEQUENCE [LARGE SCALE GENOMIC DNA]</scope>
    <source>
        <strain evidence="1 2">JCM 19240</strain>
    </source>
</reference>
<protein>
    <submittedName>
        <fullName evidence="1">Uncharacterized protein</fullName>
    </submittedName>
</protein>
<accession>A0A090SVA2</accession>
<evidence type="ECO:0000313" key="2">
    <source>
        <dbReference type="Proteomes" id="UP000029224"/>
    </source>
</evidence>
<gene>
    <name evidence="1" type="ORF">JCM19240_5121</name>
</gene>